<evidence type="ECO:0000259" key="6">
    <source>
        <dbReference type="Pfam" id="PF00890"/>
    </source>
</evidence>
<evidence type="ECO:0000256" key="4">
    <source>
        <dbReference type="ARBA" id="ARBA00023002"/>
    </source>
</evidence>
<dbReference type="Pfam" id="PF00890">
    <property type="entry name" value="FAD_binding_2"/>
    <property type="match status" value="1"/>
</dbReference>
<evidence type="ECO:0000256" key="5">
    <source>
        <dbReference type="ARBA" id="ARBA00061147"/>
    </source>
</evidence>
<dbReference type="PANTHER" id="PTHR43400:SF10">
    <property type="entry name" value="3-OXOSTEROID 1-DEHYDROGENASE"/>
    <property type="match status" value="1"/>
</dbReference>
<dbReference type="EMBL" id="KI912120">
    <property type="protein sequence ID" value="ETS74140.1"/>
    <property type="molecule type" value="Genomic_DNA"/>
</dbReference>
<feature type="domain" description="FAD-dependent oxidoreductase 2 FAD-binding" evidence="6">
    <location>
        <begin position="61"/>
        <end position="592"/>
    </location>
</feature>
<dbReference type="PRINTS" id="PR00411">
    <property type="entry name" value="PNDRDTASEI"/>
</dbReference>
<dbReference type="InterPro" id="IPR036188">
    <property type="entry name" value="FAD/NAD-bd_sf"/>
</dbReference>
<keyword evidence="4" id="KW-0560">Oxidoreductase</keyword>
<dbReference type="RefSeq" id="XP_007840778.1">
    <property type="nucleotide sequence ID" value="XM_007842587.1"/>
</dbReference>
<evidence type="ECO:0000256" key="2">
    <source>
        <dbReference type="ARBA" id="ARBA00022630"/>
    </source>
</evidence>
<dbReference type="GO" id="GO:0008202">
    <property type="term" value="P:steroid metabolic process"/>
    <property type="evidence" value="ECO:0007669"/>
    <property type="project" value="UniProtKB-ARBA"/>
</dbReference>
<keyword evidence="3" id="KW-0274">FAD</keyword>
<dbReference type="GeneID" id="19279019"/>
<keyword evidence="8" id="KW-1185">Reference proteome</keyword>
<dbReference type="HOGENOM" id="CLU_011398_4_2_1"/>
<gene>
    <name evidence="7" type="ORF">PFICI_14006</name>
</gene>
<accession>W3WJN8</accession>
<dbReference type="OMA" id="HNEQMRV"/>
<dbReference type="InterPro" id="IPR027477">
    <property type="entry name" value="Succ_DH/fumarate_Rdtase_cat_sf"/>
</dbReference>
<dbReference type="InParanoid" id="W3WJN8"/>
<dbReference type="Proteomes" id="UP000030651">
    <property type="component" value="Unassembled WGS sequence"/>
</dbReference>
<dbReference type="PANTHER" id="PTHR43400">
    <property type="entry name" value="FUMARATE REDUCTASE"/>
    <property type="match status" value="1"/>
</dbReference>
<dbReference type="InterPro" id="IPR050315">
    <property type="entry name" value="FAD-oxidoreductase_2"/>
</dbReference>
<proteinExistence type="inferred from homology"/>
<keyword evidence="2" id="KW-0285">Flavoprotein</keyword>
<evidence type="ECO:0000313" key="7">
    <source>
        <dbReference type="EMBL" id="ETS74140.1"/>
    </source>
</evidence>
<comment type="cofactor">
    <cofactor evidence="1">
        <name>FAD</name>
        <dbReference type="ChEBI" id="CHEBI:57692"/>
    </cofactor>
</comment>
<dbReference type="SUPFAM" id="SSF56425">
    <property type="entry name" value="Succinate dehydrogenase/fumarate reductase flavoprotein, catalytic domain"/>
    <property type="match status" value="1"/>
</dbReference>
<dbReference type="KEGG" id="pfy:PFICI_14006"/>
<name>W3WJN8_PESFW</name>
<dbReference type="Gene3D" id="3.90.700.10">
    <property type="entry name" value="Succinate dehydrogenase/fumarate reductase flavoprotein, catalytic domain"/>
    <property type="match status" value="1"/>
</dbReference>
<dbReference type="SUPFAM" id="SSF51905">
    <property type="entry name" value="FAD/NAD(P)-binding domain"/>
    <property type="match status" value="1"/>
</dbReference>
<dbReference type="FunFam" id="3.50.50.60:FF:000208">
    <property type="entry name" value="3-ketosteroid dehydrogenase"/>
    <property type="match status" value="1"/>
</dbReference>
<dbReference type="GO" id="GO:0016491">
    <property type="term" value="F:oxidoreductase activity"/>
    <property type="evidence" value="ECO:0007669"/>
    <property type="project" value="UniProtKB-KW"/>
</dbReference>
<evidence type="ECO:0000256" key="1">
    <source>
        <dbReference type="ARBA" id="ARBA00001974"/>
    </source>
</evidence>
<organism evidence="7 8">
    <name type="scientific">Pestalotiopsis fici (strain W106-1 / CGMCC3.15140)</name>
    <dbReference type="NCBI Taxonomy" id="1229662"/>
    <lineage>
        <taxon>Eukaryota</taxon>
        <taxon>Fungi</taxon>
        <taxon>Dikarya</taxon>
        <taxon>Ascomycota</taxon>
        <taxon>Pezizomycotina</taxon>
        <taxon>Sordariomycetes</taxon>
        <taxon>Xylariomycetidae</taxon>
        <taxon>Amphisphaeriales</taxon>
        <taxon>Sporocadaceae</taxon>
        <taxon>Pestalotiopsis</taxon>
    </lineage>
</organism>
<evidence type="ECO:0000313" key="8">
    <source>
        <dbReference type="Proteomes" id="UP000030651"/>
    </source>
</evidence>
<reference evidence="8" key="1">
    <citation type="journal article" date="2015" name="BMC Genomics">
        <title>Genomic and transcriptomic analysis of the endophytic fungus Pestalotiopsis fici reveals its lifestyle and high potential for synthesis of natural products.</title>
        <authorList>
            <person name="Wang X."/>
            <person name="Zhang X."/>
            <person name="Liu L."/>
            <person name="Xiang M."/>
            <person name="Wang W."/>
            <person name="Sun X."/>
            <person name="Che Y."/>
            <person name="Guo L."/>
            <person name="Liu G."/>
            <person name="Guo L."/>
            <person name="Wang C."/>
            <person name="Yin W.B."/>
            <person name="Stadler M."/>
            <person name="Zhang X."/>
            <person name="Liu X."/>
        </authorList>
    </citation>
    <scope>NUCLEOTIDE SEQUENCE [LARGE SCALE GENOMIC DNA]</scope>
    <source>
        <strain evidence="8">W106-1 / CGMCC3.15140</strain>
    </source>
</reference>
<dbReference type="Gene3D" id="3.50.50.60">
    <property type="entry name" value="FAD/NAD(P)-binding domain"/>
    <property type="match status" value="2"/>
</dbReference>
<protein>
    <recommendedName>
        <fullName evidence="6">FAD-dependent oxidoreductase 2 FAD-binding domain-containing protein</fullName>
    </recommendedName>
</protein>
<evidence type="ECO:0000256" key="3">
    <source>
        <dbReference type="ARBA" id="ARBA00022827"/>
    </source>
</evidence>
<dbReference type="eggNOG" id="ENOG502SIBG">
    <property type="taxonomic scope" value="Eukaryota"/>
</dbReference>
<comment type="similarity">
    <text evidence="5">Belongs to the FAD-dependent oxidoreductase 2 family. 3-oxosteroid dehydrogenase subfamily.</text>
</comment>
<dbReference type="InterPro" id="IPR003953">
    <property type="entry name" value="FAD-dep_OxRdtase_2_FAD-bd"/>
</dbReference>
<dbReference type="OrthoDB" id="7777654at2759"/>
<dbReference type="AlphaFoldDB" id="W3WJN8"/>
<sequence length="610" mass="65892">MSQSTSLLRKRGVRIALALSGGVGAVILSTRSARHNRRLTDDPATNAKSVSASGDGVIKTDVLVVGSGGAALTAALRAKSLGLSALVVEKSDKIGGTSCYSGSGCWIPNSHIHADQRDSVEKARTYMETITKDVGPASSPERKTAFLENGPKMVKWLEDQGYRWTPTPAYPDYFPYNEGAQVGGRTIEANSFDINLIGPWKEKLNINPVRPPLPLFTYELSKIVRAKCSVEGMWTAAKIFAVRPYWNRLFGSEPTTLGVSMISQLIYLNVRAGTPILTQSPMKELTVKDGRVTGAIIEREGKTIAVEASHGVILAAGGFARNKEMREKFQQPGITTDWTSTCPTDMGEPIAAAMKIGAATALMDSAWWGAALWDPVTKNGIWSLYDRGLPHSIIVDKEGKRFANESQNYNSMGTAILKRHETIDTIPAYLILDSTHRKRYLFAGRYMPGAEIPDEAIKSGFITKGNTLEELATRLGINAAGLTETVGRFNGFVEAGVDQDFSRGSSVYDYFLGDPSYSPNRNLGKIEKGPFYASRIWPGDLGTKGGVLTDDRARALRETRRGGYETIPGLYAVGNSSASVMGRSYAGAGATLGPGLTFAYIAATDCAKKE</sequence>
<dbReference type="STRING" id="1229662.W3WJN8"/>